<keyword evidence="5" id="KW-1185">Reference proteome</keyword>
<dbReference type="GO" id="GO:0016627">
    <property type="term" value="F:oxidoreductase activity, acting on the CH-CH group of donors"/>
    <property type="evidence" value="ECO:0007669"/>
    <property type="project" value="UniProtKB-ARBA"/>
</dbReference>
<evidence type="ECO:0000313" key="4">
    <source>
        <dbReference type="EMBL" id="KAF8377614.1"/>
    </source>
</evidence>
<evidence type="ECO:0000256" key="1">
    <source>
        <dbReference type="ARBA" id="ARBA00022857"/>
    </source>
</evidence>
<dbReference type="Gene3D" id="3.40.50.720">
    <property type="entry name" value="NAD(P)-binding Rossmann-like Domain"/>
    <property type="match status" value="1"/>
</dbReference>
<protein>
    <recommendedName>
        <fullName evidence="3">PRISE-like Rossmann-fold domain-containing protein</fullName>
    </recommendedName>
</protein>
<reference evidence="4 5" key="1">
    <citation type="submission" date="2020-04" db="EMBL/GenBank/DDBJ databases">
        <title>Plant Genome Project.</title>
        <authorList>
            <person name="Zhang R.-G."/>
        </authorList>
    </citation>
    <scope>NUCLEOTIDE SEQUENCE [LARGE SCALE GENOMIC DNA]</scope>
    <source>
        <strain evidence="4">YNK0</strain>
        <tissue evidence="4">Leaf</tissue>
    </source>
</reference>
<evidence type="ECO:0000256" key="2">
    <source>
        <dbReference type="ARBA" id="ARBA00023002"/>
    </source>
</evidence>
<dbReference type="InterPro" id="IPR036291">
    <property type="entry name" value="NAD(P)-bd_dom_sf"/>
</dbReference>
<dbReference type="InterPro" id="IPR055222">
    <property type="entry name" value="PRISE-like_Rossmann-fold"/>
</dbReference>
<dbReference type="CDD" id="cd08948">
    <property type="entry name" value="5beta-POR_like_SDR_a"/>
    <property type="match status" value="1"/>
</dbReference>
<evidence type="ECO:0000259" key="3">
    <source>
        <dbReference type="Pfam" id="PF22917"/>
    </source>
</evidence>
<sequence>MDRLDRFQLQKKFDEDDGQPKYQSTALVIGVTGIVGNSLAEILPLSDTPGGPWKVYGVARRPRPSWNSDNPIDYIQCDVSDAGDTLTKLSPLSDITHLFYVTWTSRPSEADNCKANADMFRNVLRAVIPNAPNLRHICLQTGAKHYFGPFESFGKIQPHDPPFHEDLPRLNVANFYYNLEDILFEEVDKKEGLTWSIHRPGNIFGFSPYSLMNLIGTLCVYATICKHEGTPMKFPGSREIWEGYSEASDADLIAEQQIWASVDPYAKNEAFNCINGDVFKWKHLWKVLGEQFGVETAEFEEGGMDGSLEEMMKNKGSVWDEIVREKELLPTKLEEVGVWWFVDAVLGVKDSHLMSMNKSKEHGFLGFRNSKYSLTSWIDKMKASKIIP</sequence>
<keyword evidence="1" id="KW-0521">NADP</keyword>
<dbReference type="OrthoDB" id="1731983at2759"/>
<dbReference type="OMA" id="CGFKQYG"/>
<dbReference type="PANTHER" id="PTHR32487">
    <property type="entry name" value="3-OXO-DELTA(4,5)-STEROID 5-BETA-REDUCTASE"/>
    <property type="match status" value="1"/>
</dbReference>
<dbReference type="SUPFAM" id="SSF51735">
    <property type="entry name" value="NAD(P)-binding Rossmann-fold domains"/>
    <property type="match status" value="1"/>
</dbReference>
<accession>A0A834YAI4</accession>
<organism evidence="4 5">
    <name type="scientific">Tetracentron sinense</name>
    <name type="common">Spur-leaf</name>
    <dbReference type="NCBI Taxonomy" id="13715"/>
    <lineage>
        <taxon>Eukaryota</taxon>
        <taxon>Viridiplantae</taxon>
        <taxon>Streptophyta</taxon>
        <taxon>Embryophyta</taxon>
        <taxon>Tracheophyta</taxon>
        <taxon>Spermatophyta</taxon>
        <taxon>Magnoliopsida</taxon>
        <taxon>Trochodendrales</taxon>
        <taxon>Trochodendraceae</taxon>
        <taxon>Tetracentron</taxon>
    </lineage>
</organism>
<dbReference type="PANTHER" id="PTHR32487:SF0">
    <property type="entry name" value="3-OXO-DELTA(4,5)-STEROID 5-BETA-REDUCTASE"/>
    <property type="match status" value="1"/>
</dbReference>
<proteinExistence type="predicted"/>
<gene>
    <name evidence="4" type="ORF">HHK36_030996</name>
</gene>
<dbReference type="GO" id="GO:0006629">
    <property type="term" value="P:lipid metabolic process"/>
    <property type="evidence" value="ECO:0007669"/>
    <property type="project" value="UniProtKB-ARBA"/>
</dbReference>
<keyword evidence="2" id="KW-0560">Oxidoreductase</keyword>
<evidence type="ECO:0000313" key="5">
    <source>
        <dbReference type="Proteomes" id="UP000655225"/>
    </source>
</evidence>
<dbReference type="EMBL" id="JABCRI010000024">
    <property type="protein sequence ID" value="KAF8377614.1"/>
    <property type="molecule type" value="Genomic_DNA"/>
</dbReference>
<dbReference type="AlphaFoldDB" id="A0A834YAI4"/>
<dbReference type="Pfam" id="PF22917">
    <property type="entry name" value="PRISE"/>
    <property type="match status" value="1"/>
</dbReference>
<dbReference type="FunFam" id="3.40.50.720:FF:000808">
    <property type="entry name" value="Iridoid synthase"/>
    <property type="match status" value="1"/>
</dbReference>
<name>A0A834YAI4_TETSI</name>
<comment type="caution">
    <text evidence="4">The sequence shown here is derived from an EMBL/GenBank/DDBJ whole genome shotgun (WGS) entry which is preliminary data.</text>
</comment>
<feature type="domain" description="PRISE-like Rossmann-fold" evidence="3">
    <location>
        <begin position="87"/>
        <end position="388"/>
    </location>
</feature>
<dbReference type="Proteomes" id="UP000655225">
    <property type="component" value="Unassembled WGS sequence"/>
</dbReference>